<gene>
    <name evidence="2" type="ORF">A3835_06790</name>
</gene>
<sequence>MRIIFKIILALLIAVNLSFATDDYIDDYYDSWKQKTISKKFLSQGCKTISKDIWNESKVSYRQTTILNIYKEPILNLYGDYDLKIKEIQHLKNQKYKECNKNFCYDFDFKWLNNKSLLIQLHFHADKYSKSSCELWLYEEEDGSVDVYSFTSKNLPD</sequence>
<evidence type="ECO:0000256" key="1">
    <source>
        <dbReference type="SAM" id="SignalP"/>
    </source>
</evidence>
<keyword evidence="1" id="KW-0732">Signal</keyword>
<evidence type="ECO:0000313" key="3">
    <source>
        <dbReference type="Proteomes" id="UP000192671"/>
    </source>
</evidence>
<organism evidence="2 3">
    <name type="scientific">Campylobacter concisus</name>
    <dbReference type="NCBI Taxonomy" id="199"/>
    <lineage>
        <taxon>Bacteria</taxon>
        <taxon>Pseudomonadati</taxon>
        <taxon>Campylobacterota</taxon>
        <taxon>Epsilonproteobacteria</taxon>
        <taxon>Campylobacterales</taxon>
        <taxon>Campylobacteraceae</taxon>
        <taxon>Campylobacter</taxon>
    </lineage>
</organism>
<feature type="chain" id="PRO_5012100348" evidence="1">
    <location>
        <begin position="21"/>
        <end position="157"/>
    </location>
</feature>
<proteinExistence type="predicted"/>
<reference evidence="2 3" key="1">
    <citation type="journal article" date="2017" name="Gene Rep">
        <title>The ribosomal RNA operon (rrn) of Campylobacter concisus supports molecular typing to genomospecies level.</title>
        <authorList>
            <person name="Huq M."/>
            <person name="Van T.T.H."/>
            <person name="Gurtler V."/>
            <person name="Elshagmani E."/>
            <person name="Allemailem K.S."/>
            <person name="Smooker P.M."/>
            <person name="Istivan T.S."/>
        </authorList>
    </citation>
    <scope>NUCLEOTIDE SEQUENCE [LARGE SCALE GENOMIC DNA]</scope>
    <source>
        <strain evidence="2 3">RCH 26</strain>
    </source>
</reference>
<protein>
    <submittedName>
        <fullName evidence="2">Uncharacterized protein</fullName>
    </submittedName>
</protein>
<comment type="caution">
    <text evidence="2">The sequence shown here is derived from an EMBL/GenBank/DDBJ whole genome shotgun (WGS) entry which is preliminary data.</text>
</comment>
<dbReference type="Proteomes" id="UP000192671">
    <property type="component" value="Unassembled WGS sequence"/>
</dbReference>
<evidence type="ECO:0000313" key="2">
    <source>
        <dbReference type="EMBL" id="ORI07277.1"/>
    </source>
</evidence>
<accession>A0A1X0U1B3</accession>
<dbReference type="AlphaFoldDB" id="A0A1X0U1B3"/>
<name>A0A1X0U1B3_9BACT</name>
<feature type="signal peptide" evidence="1">
    <location>
        <begin position="1"/>
        <end position="20"/>
    </location>
</feature>
<dbReference type="EMBL" id="LVWL01000020">
    <property type="protein sequence ID" value="ORI07277.1"/>
    <property type="molecule type" value="Genomic_DNA"/>
</dbReference>